<dbReference type="EMBL" id="JBAMIC010000001">
    <property type="protein sequence ID" value="KAK7116674.1"/>
    <property type="molecule type" value="Genomic_DNA"/>
</dbReference>
<evidence type="ECO:0000313" key="3">
    <source>
        <dbReference type="Proteomes" id="UP001374579"/>
    </source>
</evidence>
<name>A0AAN9GQ47_9CAEN</name>
<gene>
    <name evidence="2" type="ORF">V1264_002310</name>
</gene>
<evidence type="ECO:0000256" key="1">
    <source>
        <dbReference type="SAM" id="MobiDB-lite"/>
    </source>
</evidence>
<feature type="compositionally biased region" description="Polar residues" evidence="1">
    <location>
        <begin position="158"/>
        <end position="180"/>
    </location>
</feature>
<keyword evidence="3" id="KW-1185">Reference proteome</keyword>
<comment type="caution">
    <text evidence="2">The sequence shown here is derived from an EMBL/GenBank/DDBJ whole genome shotgun (WGS) entry which is preliminary data.</text>
</comment>
<evidence type="ECO:0000313" key="2">
    <source>
        <dbReference type="EMBL" id="KAK7116674.1"/>
    </source>
</evidence>
<proteinExistence type="predicted"/>
<dbReference type="Proteomes" id="UP001374579">
    <property type="component" value="Unassembled WGS sequence"/>
</dbReference>
<protein>
    <submittedName>
        <fullName evidence="2">Uncharacterized protein</fullName>
    </submittedName>
</protein>
<feature type="region of interest" description="Disordered" evidence="1">
    <location>
        <begin position="154"/>
        <end position="182"/>
    </location>
</feature>
<reference evidence="2 3" key="1">
    <citation type="submission" date="2024-02" db="EMBL/GenBank/DDBJ databases">
        <title>Chromosome-scale genome assembly of the rough periwinkle Littorina saxatilis.</title>
        <authorList>
            <person name="De Jode A."/>
            <person name="Faria R."/>
            <person name="Formenti G."/>
            <person name="Sims Y."/>
            <person name="Smith T.P."/>
            <person name="Tracey A."/>
            <person name="Wood J.M.D."/>
            <person name="Zagrodzka Z.B."/>
            <person name="Johannesson K."/>
            <person name="Butlin R.K."/>
            <person name="Leder E.H."/>
        </authorList>
    </citation>
    <scope>NUCLEOTIDE SEQUENCE [LARGE SCALE GENOMIC DNA]</scope>
    <source>
        <strain evidence="2">Snail1</strain>
        <tissue evidence="2">Muscle</tissue>
    </source>
</reference>
<accession>A0AAN9GQ47</accession>
<organism evidence="2 3">
    <name type="scientific">Littorina saxatilis</name>
    <dbReference type="NCBI Taxonomy" id="31220"/>
    <lineage>
        <taxon>Eukaryota</taxon>
        <taxon>Metazoa</taxon>
        <taxon>Spiralia</taxon>
        <taxon>Lophotrochozoa</taxon>
        <taxon>Mollusca</taxon>
        <taxon>Gastropoda</taxon>
        <taxon>Caenogastropoda</taxon>
        <taxon>Littorinimorpha</taxon>
        <taxon>Littorinoidea</taxon>
        <taxon>Littorinidae</taxon>
        <taxon>Littorina</taxon>
    </lineage>
</organism>
<sequence length="344" mass="39194">METVSQTMKGDAGLLGLPQLQTPVSFRPALRQLHKQRRETAALRELWHSFAEEREPRRQRELKGKACPDPAKQNITTMLEEIVENDKSQVDPAVQETTVNTQEDRVVTRATQADGEASKETVRELQPALPAISASSTNISAVFPQQRPYRSAAVPSLRTKTSQGRNTASRFQQRSKVTSSRHFRLDDVRSPVPYHTAITRRPERACSPRFLALTQLCRSPLPHLMDEVMSRSLTAKPALGRDGPMRRDIREWQNEIVKVVPARPEFVQRLGPNGVMPSKVVSFRYPYKVINIDPACLFYRSYSKLTDKDYVINPEWSSEKHPLRAGIAYRAKTDLCLRHDVKRM</sequence>
<dbReference type="AlphaFoldDB" id="A0AAN9GQ47"/>